<organism evidence="3 4">
    <name type="scientific">Mytilus galloprovincialis</name>
    <name type="common">Mediterranean mussel</name>
    <dbReference type="NCBI Taxonomy" id="29158"/>
    <lineage>
        <taxon>Eukaryota</taxon>
        <taxon>Metazoa</taxon>
        <taxon>Spiralia</taxon>
        <taxon>Lophotrochozoa</taxon>
        <taxon>Mollusca</taxon>
        <taxon>Bivalvia</taxon>
        <taxon>Autobranchia</taxon>
        <taxon>Pteriomorphia</taxon>
        <taxon>Mytilida</taxon>
        <taxon>Mytiloidea</taxon>
        <taxon>Mytilidae</taxon>
        <taxon>Mytilinae</taxon>
        <taxon>Mytilus</taxon>
    </lineage>
</organism>
<name>A0A8B6GBN5_MYTGA</name>
<dbReference type="EMBL" id="UYJE01008192">
    <property type="protein sequence ID" value="VDI61821.1"/>
    <property type="molecule type" value="Genomic_DNA"/>
</dbReference>
<comment type="caution">
    <text evidence="3">The sequence shown here is derived from an EMBL/GenBank/DDBJ whole genome shotgun (WGS) entry which is preliminary data.</text>
</comment>
<feature type="compositionally biased region" description="Acidic residues" evidence="1">
    <location>
        <begin position="494"/>
        <end position="504"/>
    </location>
</feature>
<feature type="compositionally biased region" description="Basic residues" evidence="1">
    <location>
        <begin position="614"/>
        <end position="623"/>
    </location>
</feature>
<proteinExistence type="predicted"/>
<keyword evidence="4" id="KW-1185">Reference proteome</keyword>
<feature type="domain" description="CCHC-type" evidence="2">
    <location>
        <begin position="198"/>
        <end position="214"/>
    </location>
</feature>
<feature type="region of interest" description="Disordered" evidence="1">
    <location>
        <begin position="1"/>
        <end position="20"/>
    </location>
</feature>
<dbReference type="GO" id="GO:0003676">
    <property type="term" value="F:nucleic acid binding"/>
    <property type="evidence" value="ECO:0007669"/>
    <property type="project" value="InterPro"/>
</dbReference>
<dbReference type="InterPro" id="IPR001878">
    <property type="entry name" value="Znf_CCHC"/>
</dbReference>
<dbReference type="SMART" id="SM00343">
    <property type="entry name" value="ZnF_C2HC"/>
    <property type="match status" value="2"/>
</dbReference>
<evidence type="ECO:0000313" key="4">
    <source>
        <dbReference type="Proteomes" id="UP000596742"/>
    </source>
</evidence>
<evidence type="ECO:0000259" key="2">
    <source>
        <dbReference type="SMART" id="SM00343"/>
    </source>
</evidence>
<feature type="region of interest" description="Disordered" evidence="1">
    <location>
        <begin position="493"/>
        <end position="525"/>
    </location>
</feature>
<dbReference type="AlphaFoldDB" id="A0A8B6GBN5"/>
<dbReference type="GO" id="GO:0008270">
    <property type="term" value="F:zinc ion binding"/>
    <property type="evidence" value="ECO:0007669"/>
    <property type="project" value="InterPro"/>
</dbReference>
<dbReference type="OrthoDB" id="8912020at2759"/>
<protein>
    <recommendedName>
        <fullName evidence="2">CCHC-type domain-containing protein</fullName>
    </recommendedName>
</protein>
<sequence length="648" mass="71813">MQNNKLKQSSERTKDVSGGQKKSLRYVHRLDRHYKKECTLHVHDIPNTSFNAETVIETVEKICGENTVLAVVPVDNNNGYEITTDSEESAWQLTNGLKIDNENFECTLQFNQIVVVSFIYLPAYIEDQDIIDALEIRNCEIKSSVFRHVHPKTQVADGTRYVHVKFPPTLVSLPWSMKFKTVSGDRYFRVMHDKQKSLCNKCGSPYHKYRKCPQLVCDGCDEQGHKMRECKAPKCETCRSLPSKCWCGKIDKICPYCRKEPCVCACEGCKLAFNLCKCGTDNTDRDLTKETTDTNENGTDKESDMNVGKKKENVERKKRKSENVDENVKQAKIKTVEADNNDHTSNEDDEIVEVNGDDNDQMMSENNKDGDTDILNLEENTCEEDDNVVNGDVVDGDAVNDDKANSDVVNGEVVNGGIENGEVVNDEVVNGKVVNGKVVNCEVVNGEVVNGKVVNGKVVNGKAVNGKLVNGEVVNGKLVNGKVVNGDVSKAADSDEDIVVDERDDEKKENSQDTSDNMTVTNEQNDKIVKQTIVHENQNKHDSTQIQTEVIIHEHNVADSSSGGDVTRTGIGDLDNISPVGASGTDGQDHEIEVLMDVSEGGDGLSQTQSQKSSVKRRNKTKHTPNVNSAKMRVRSTPYEKNVNNGSS</sequence>
<feature type="domain" description="CCHC-type" evidence="2">
    <location>
        <begin position="216"/>
        <end position="232"/>
    </location>
</feature>
<reference evidence="3" key="1">
    <citation type="submission" date="2018-11" db="EMBL/GenBank/DDBJ databases">
        <authorList>
            <person name="Alioto T."/>
            <person name="Alioto T."/>
        </authorList>
    </citation>
    <scope>NUCLEOTIDE SEQUENCE</scope>
</reference>
<feature type="compositionally biased region" description="Polar residues" evidence="1">
    <location>
        <begin position="512"/>
        <end position="523"/>
    </location>
</feature>
<feature type="region of interest" description="Disordered" evidence="1">
    <location>
        <begin position="287"/>
        <end position="329"/>
    </location>
</feature>
<accession>A0A8B6GBN5</accession>
<evidence type="ECO:0000313" key="3">
    <source>
        <dbReference type="EMBL" id="VDI61821.1"/>
    </source>
</evidence>
<evidence type="ECO:0000256" key="1">
    <source>
        <dbReference type="SAM" id="MobiDB-lite"/>
    </source>
</evidence>
<feature type="region of interest" description="Disordered" evidence="1">
    <location>
        <begin position="599"/>
        <end position="648"/>
    </location>
</feature>
<dbReference type="Proteomes" id="UP000596742">
    <property type="component" value="Unassembled WGS sequence"/>
</dbReference>
<gene>
    <name evidence="3" type="ORF">MGAL_10B091498</name>
</gene>